<name>A0A915BB46_PARUN</name>
<evidence type="ECO:0000256" key="2">
    <source>
        <dbReference type="SAM" id="SignalP"/>
    </source>
</evidence>
<evidence type="ECO:0000256" key="1">
    <source>
        <dbReference type="SAM" id="MobiDB-lite"/>
    </source>
</evidence>
<feature type="compositionally biased region" description="Low complexity" evidence="1">
    <location>
        <begin position="634"/>
        <end position="653"/>
    </location>
</feature>
<proteinExistence type="predicted"/>
<sequence>MNVPLTLVLFFISLHSAINRSSRHYATSTNDTIVEAENDLPLGERKELRELSREEISEMIESFENIRRPRAHLGASLLQEIDQKSSSKEELIVRLEEALNLTLPYWDFELDRRLANPIDSVLLHSDFLKKKHSHGSVDVVRILDNYTDDSTENIANILDEQEAAKRNEAFLLLRRNNFTQFFYILLEVAKISGYGSSQNCDRCPPTNQWLFCDSWRMHCVSKVVINGNCSTFNTTNNVCHKSDCIDGKCSSPPATSSTPITVDNDLKAASYPPTHIFKDQASSRRDASDVVETIHNADKLGNSLVPAVAISAEVHPRKTIHAIQNDLTEQYTILPRQTILNAITPKFSDEKWKKASTDSWFATSQPENAKLPIPATTAEVLQSKSVQSRKQVSEKMSFVHEVSSSRSPIQVSESERITPTESSATSSSVIISTISQRNKSTGYLEPTPMTSSQHSSEIFTTEATATLKKQLPTVPVAHILDGETESFSASSRLGNVSHREGAASLKVYKLLASTASGAYYSSSTTHSPPQTTTSGPPAEPSASEGVNSTPHEEDRKTSLPPTLTEPTEMFLSQTATQTTQSSRQLFPAVGSAKVRNDRREADTTNNGSTDSIDGRADEKTKASEANADQRYFVTSSSLPDPTTTTQPLIPTTRTSRKRTKKPGRRKNKTRPQSANQRTRKLQTTASTTSRIVALPSTSTSATKLAGESQMRNPIRGPTAPQDVSIHWRSGPSAVRNPPPPREESQPEDGGTTPIVYFSITIIEGEPRRKSFLNRRLEHCEITVTGLNMPSGYTQTTHGRLVPGTTIGLVHTLDPELHAPLVEFRITVTDRIGRECEQRCLNEKGSYERCDRNSVRLTSHEFIAFADPIETHESEEDVLKNQWSGRGYYRKRKKDYLLFACAKS</sequence>
<feature type="compositionally biased region" description="Polar residues" evidence="1">
    <location>
        <begin position="672"/>
        <end position="702"/>
    </location>
</feature>
<dbReference type="AlphaFoldDB" id="A0A915BB46"/>
<keyword evidence="2" id="KW-0732">Signal</keyword>
<protein>
    <submittedName>
        <fullName evidence="4">Uncharacterized protein</fullName>
    </submittedName>
</protein>
<evidence type="ECO:0000313" key="4">
    <source>
        <dbReference type="WBParaSite" id="PgR032X_g004_t02"/>
    </source>
</evidence>
<organism evidence="3 4">
    <name type="scientific">Parascaris univalens</name>
    <name type="common">Nematode worm</name>
    <dbReference type="NCBI Taxonomy" id="6257"/>
    <lineage>
        <taxon>Eukaryota</taxon>
        <taxon>Metazoa</taxon>
        <taxon>Ecdysozoa</taxon>
        <taxon>Nematoda</taxon>
        <taxon>Chromadorea</taxon>
        <taxon>Rhabditida</taxon>
        <taxon>Spirurina</taxon>
        <taxon>Ascaridomorpha</taxon>
        <taxon>Ascaridoidea</taxon>
        <taxon>Ascarididae</taxon>
        <taxon>Parascaris</taxon>
    </lineage>
</organism>
<reference evidence="4" key="1">
    <citation type="submission" date="2022-11" db="UniProtKB">
        <authorList>
            <consortium name="WormBaseParasite"/>
        </authorList>
    </citation>
    <scope>IDENTIFICATION</scope>
</reference>
<feature type="chain" id="PRO_5037064842" evidence="2">
    <location>
        <begin position="18"/>
        <end position="903"/>
    </location>
</feature>
<feature type="compositionally biased region" description="Basic and acidic residues" evidence="1">
    <location>
        <begin position="612"/>
        <end position="622"/>
    </location>
</feature>
<accession>A0A915BB46</accession>
<feature type="region of interest" description="Disordered" evidence="1">
    <location>
        <begin position="519"/>
        <end position="752"/>
    </location>
</feature>
<feature type="compositionally biased region" description="Low complexity" evidence="1">
    <location>
        <begin position="519"/>
        <end position="536"/>
    </location>
</feature>
<feature type="compositionally biased region" description="Basic residues" evidence="1">
    <location>
        <begin position="654"/>
        <end position="669"/>
    </location>
</feature>
<feature type="compositionally biased region" description="Low complexity" evidence="1">
    <location>
        <begin position="559"/>
        <end position="584"/>
    </location>
</feature>
<feature type="signal peptide" evidence="2">
    <location>
        <begin position="1"/>
        <end position="17"/>
    </location>
</feature>
<keyword evidence="3" id="KW-1185">Reference proteome</keyword>
<dbReference type="Proteomes" id="UP000887569">
    <property type="component" value="Unplaced"/>
</dbReference>
<evidence type="ECO:0000313" key="3">
    <source>
        <dbReference type="Proteomes" id="UP000887569"/>
    </source>
</evidence>
<dbReference type="WBParaSite" id="PgR032X_g004_t02">
    <property type="protein sequence ID" value="PgR032X_g004_t02"/>
    <property type="gene ID" value="PgR032X_g004"/>
</dbReference>